<dbReference type="EMBL" id="CM020620">
    <property type="protein sequence ID" value="KAK1867653.1"/>
    <property type="molecule type" value="Genomic_DNA"/>
</dbReference>
<evidence type="ECO:0000313" key="2">
    <source>
        <dbReference type="Proteomes" id="UP000798662"/>
    </source>
</evidence>
<organism evidence="1 2">
    <name type="scientific">Pyropia yezoensis</name>
    <name type="common">Susabi-nori</name>
    <name type="synonym">Porphyra yezoensis</name>
    <dbReference type="NCBI Taxonomy" id="2788"/>
    <lineage>
        <taxon>Eukaryota</taxon>
        <taxon>Rhodophyta</taxon>
        <taxon>Bangiophyceae</taxon>
        <taxon>Bangiales</taxon>
        <taxon>Bangiaceae</taxon>
        <taxon>Pyropia</taxon>
    </lineage>
</organism>
<name>A0ACC3CC46_PYRYE</name>
<reference evidence="1" key="1">
    <citation type="submission" date="2019-11" db="EMBL/GenBank/DDBJ databases">
        <title>Nori genome reveals adaptations in red seaweeds to the harsh intertidal environment.</title>
        <authorList>
            <person name="Wang D."/>
            <person name="Mao Y."/>
        </authorList>
    </citation>
    <scope>NUCLEOTIDE SEQUENCE</scope>
    <source>
        <tissue evidence="1">Gametophyte</tissue>
    </source>
</reference>
<gene>
    <name evidence="1" type="ORF">I4F81_010158</name>
</gene>
<keyword evidence="2" id="KW-1185">Reference proteome</keyword>
<sequence length="190" mass="18232">MDAFARHAAIASGFPPDDVEGHAGYTAVAAAAAAAAAARTAAAAAAVRRATAARAAAWRALLPVAVARELATGERGGGGEGPRLGPADAAHVRRVLAISAARAAAVTAAVDAAATAVPAAPAGAVIGDGNSTGMPPDGGTAPPAAGAVTTAALSLTPPPPPPLSPAALDALAEEAPLRWALDELEREAVE</sequence>
<proteinExistence type="predicted"/>
<evidence type="ECO:0000313" key="1">
    <source>
        <dbReference type="EMBL" id="KAK1867653.1"/>
    </source>
</evidence>
<comment type="caution">
    <text evidence="1">The sequence shown here is derived from an EMBL/GenBank/DDBJ whole genome shotgun (WGS) entry which is preliminary data.</text>
</comment>
<dbReference type="Proteomes" id="UP000798662">
    <property type="component" value="Chromosome 3"/>
</dbReference>
<accession>A0ACC3CC46</accession>
<protein>
    <submittedName>
        <fullName evidence="1">Uncharacterized protein</fullName>
    </submittedName>
</protein>